<gene>
    <name evidence="1" type="ORF">GMARGA_LOCUS43755</name>
</gene>
<reference evidence="1 2" key="1">
    <citation type="submission" date="2021-06" db="EMBL/GenBank/DDBJ databases">
        <authorList>
            <person name="Kallberg Y."/>
            <person name="Tangrot J."/>
            <person name="Rosling A."/>
        </authorList>
    </citation>
    <scope>NUCLEOTIDE SEQUENCE [LARGE SCALE GENOMIC DNA]</scope>
    <source>
        <strain evidence="1 2">120-4 pot B 10/14</strain>
    </source>
</reference>
<evidence type="ECO:0000313" key="2">
    <source>
        <dbReference type="Proteomes" id="UP000789901"/>
    </source>
</evidence>
<accession>A0ABN7XLC7</accession>
<feature type="non-terminal residue" evidence="1">
    <location>
        <position position="54"/>
    </location>
</feature>
<organism evidence="1 2">
    <name type="scientific">Gigaspora margarita</name>
    <dbReference type="NCBI Taxonomy" id="4874"/>
    <lineage>
        <taxon>Eukaryota</taxon>
        <taxon>Fungi</taxon>
        <taxon>Fungi incertae sedis</taxon>
        <taxon>Mucoromycota</taxon>
        <taxon>Glomeromycotina</taxon>
        <taxon>Glomeromycetes</taxon>
        <taxon>Diversisporales</taxon>
        <taxon>Gigasporaceae</taxon>
        <taxon>Gigaspora</taxon>
    </lineage>
</organism>
<dbReference type="EMBL" id="CAJVQB010144146">
    <property type="protein sequence ID" value="CAG8854934.1"/>
    <property type="molecule type" value="Genomic_DNA"/>
</dbReference>
<protein>
    <submittedName>
        <fullName evidence="1">13355_t:CDS:1</fullName>
    </submittedName>
</protein>
<dbReference type="Proteomes" id="UP000789901">
    <property type="component" value="Unassembled WGS sequence"/>
</dbReference>
<name>A0ABN7XLC7_GIGMA</name>
<evidence type="ECO:0000313" key="1">
    <source>
        <dbReference type="EMBL" id="CAG8854934.1"/>
    </source>
</evidence>
<feature type="non-terminal residue" evidence="1">
    <location>
        <position position="1"/>
    </location>
</feature>
<keyword evidence="2" id="KW-1185">Reference proteome</keyword>
<comment type="caution">
    <text evidence="1">The sequence shown here is derived from an EMBL/GenBank/DDBJ whole genome shotgun (WGS) entry which is preliminary data.</text>
</comment>
<proteinExistence type="predicted"/>
<sequence length="54" mass="6375">YLQRKVGVSYTKTDYIKLTTMIATKKKILEMLKTNQATKSNPNQLKKWQNLQIM</sequence>